<evidence type="ECO:0000313" key="1">
    <source>
        <dbReference type="EMBL" id="HFX13696.1"/>
    </source>
</evidence>
<accession>A0A7C3RM93</accession>
<dbReference type="AlphaFoldDB" id="A0A7C3RM93"/>
<proteinExistence type="predicted"/>
<reference evidence="1" key="1">
    <citation type="journal article" date="2020" name="mSystems">
        <title>Genome- and Community-Level Interaction Insights into Carbon Utilization and Element Cycling Functions of Hydrothermarchaeota in Hydrothermal Sediment.</title>
        <authorList>
            <person name="Zhou Z."/>
            <person name="Liu Y."/>
            <person name="Xu W."/>
            <person name="Pan J."/>
            <person name="Luo Z.H."/>
            <person name="Li M."/>
        </authorList>
    </citation>
    <scope>NUCLEOTIDE SEQUENCE [LARGE SCALE GENOMIC DNA]</scope>
    <source>
        <strain evidence="1">SpSt-81</strain>
    </source>
</reference>
<dbReference type="EMBL" id="DTIN01000020">
    <property type="protein sequence ID" value="HFX13696.1"/>
    <property type="molecule type" value="Genomic_DNA"/>
</dbReference>
<gene>
    <name evidence="1" type="ORF">ENW00_06015</name>
</gene>
<name>A0A7C3RM93_DICTH</name>
<organism evidence="1">
    <name type="scientific">Dictyoglomus thermophilum</name>
    <dbReference type="NCBI Taxonomy" id="14"/>
    <lineage>
        <taxon>Bacteria</taxon>
        <taxon>Pseudomonadati</taxon>
        <taxon>Dictyoglomota</taxon>
        <taxon>Dictyoglomia</taxon>
        <taxon>Dictyoglomales</taxon>
        <taxon>Dictyoglomaceae</taxon>
        <taxon>Dictyoglomus</taxon>
    </lineage>
</organism>
<protein>
    <submittedName>
        <fullName evidence="1">Uncharacterized protein</fullName>
    </submittedName>
</protein>
<comment type="caution">
    <text evidence="1">The sequence shown here is derived from an EMBL/GenBank/DDBJ whole genome shotgun (WGS) entry which is preliminary data.</text>
</comment>
<sequence>MGKKIKDLTVEEFQTLISDTIKEVMDDLIEDIIALSSEKYLLSIKTARRDYEEGRVKPFEEIFDV</sequence>